<sequence>MVVHKTPWCGCCTAWAEQAQAAGFDVELHDHDDLAPIKQALGVPMSQASCHTVQVGNYFVEGHVPFEDVHRLLAEQPDALGIAVPGMPLGSPGMEADVKHSFSTNLVKADGSIVEYAHHPGDDAQR</sequence>
<name>A0A5C8KVG3_9GAMM</name>
<dbReference type="Proteomes" id="UP000321248">
    <property type="component" value="Unassembled WGS sequence"/>
</dbReference>
<dbReference type="InterPro" id="IPR007332">
    <property type="entry name" value="DUF411"/>
</dbReference>
<gene>
    <name evidence="1" type="ORF">FU658_00910</name>
</gene>
<accession>A0A5C8KVG3</accession>
<dbReference type="Pfam" id="PF04214">
    <property type="entry name" value="DUF411"/>
    <property type="match status" value="1"/>
</dbReference>
<reference evidence="1 2" key="1">
    <citation type="submission" date="2019-08" db="EMBL/GenBank/DDBJ databases">
        <authorList>
            <person name="Karlyshev A.V."/>
        </authorList>
    </citation>
    <scope>NUCLEOTIDE SEQUENCE [LARGE SCALE GENOMIC DNA]</scope>
    <source>
        <strain evidence="1 2">Alg18-2.2</strain>
    </source>
</reference>
<evidence type="ECO:0000313" key="1">
    <source>
        <dbReference type="EMBL" id="TXK66044.1"/>
    </source>
</evidence>
<organism evidence="1 2">
    <name type="scientific">Alkalisalibacterium limincola</name>
    <dbReference type="NCBI Taxonomy" id="2699169"/>
    <lineage>
        <taxon>Bacteria</taxon>
        <taxon>Pseudomonadati</taxon>
        <taxon>Pseudomonadota</taxon>
        <taxon>Gammaproteobacteria</taxon>
        <taxon>Lysobacterales</taxon>
        <taxon>Lysobacteraceae</taxon>
        <taxon>Alkalisalibacterium</taxon>
    </lineage>
</organism>
<comment type="caution">
    <text evidence="1">The sequence shown here is derived from an EMBL/GenBank/DDBJ whole genome shotgun (WGS) entry which is preliminary data.</text>
</comment>
<keyword evidence="2" id="KW-1185">Reference proteome</keyword>
<evidence type="ECO:0000313" key="2">
    <source>
        <dbReference type="Proteomes" id="UP000321248"/>
    </source>
</evidence>
<protein>
    <submittedName>
        <fullName evidence="1">DUF411 domain-containing protein</fullName>
    </submittedName>
</protein>
<dbReference type="OrthoDB" id="14727at2"/>
<dbReference type="AlphaFoldDB" id="A0A5C8KVG3"/>
<dbReference type="EMBL" id="VRTS01000001">
    <property type="protein sequence ID" value="TXK66044.1"/>
    <property type="molecule type" value="Genomic_DNA"/>
</dbReference>
<proteinExistence type="predicted"/>